<dbReference type="InterPro" id="IPR029063">
    <property type="entry name" value="SAM-dependent_MTases_sf"/>
</dbReference>
<evidence type="ECO:0000256" key="2">
    <source>
        <dbReference type="ARBA" id="ARBA00022679"/>
    </source>
</evidence>
<evidence type="ECO:0000313" key="4">
    <source>
        <dbReference type="EMBL" id="KAF0287327.1"/>
    </source>
</evidence>
<comment type="caution">
    <text evidence="4">The sequence shown here is derived from an EMBL/GenBank/DDBJ whole genome shotgun (WGS) entry which is preliminary data.</text>
</comment>
<dbReference type="OrthoDB" id="414133at2759"/>
<keyword evidence="3" id="KW-0949">S-adenosyl-L-methionine</keyword>
<dbReference type="PANTHER" id="PTHR46098">
    <property type="entry name" value="TRNA (CYTOSINE(38)-C(5))-METHYLTRANSFERASE"/>
    <property type="match status" value="1"/>
</dbReference>
<protein>
    <submittedName>
        <fullName evidence="4">tRNA (Cytosine(38)-C(5))-methyltransferase</fullName>
    </submittedName>
</protein>
<organism evidence="4 5">
    <name type="scientific">Amphibalanus amphitrite</name>
    <name type="common">Striped barnacle</name>
    <name type="synonym">Balanus amphitrite</name>
    <dbReference type="NCBI Taxonomy" id="1232801"/>
    <lineage>
        <taxon>Eukaryota</taxon>
        <taxon>Metazoa</taxon>
        <taxon>Ecdysozoa</taxon>
        <taxon>Arthropoda</taxon>
        <taxon>Crustacea</taxon>
        <taxon>Multicrustacea</taxon>
        <taxon>Cirripedia</taxon>
        <taxon>Thoracica</taxon>
        <taxon>Thoracicalcarea</taxon>
        <taxon>Balanomorpha</taxon>
        <taxon>Balanoidea</taxon>
        <taxon>Balanidae</taxon>
        <taxon>Amphibalaninae</taxon>
        <taxon>Amphibalanus</taxon>
    </lineage>
</organism>
<dbReference type="InterPro" id="IPR001525">
    <property type="entry name" value="C5_MeTfrase"/>
</dbReference>
<evidence type="ECO:0000256" key="3">
    <source>
        <dbReference type="ARBA" id="ARBA00022691"/>
    </source>
</evidence>
<accession>A0A6A4UUD6</accession>
<reference evidence="4 5" key="1">
    <citation type="submission" date="2019-07" db="EMBL/GenBank/DDBJ databases">
        <title>Draft genome assembly of a fouling barnacle, Amphibalanus amphitrite (Darwin, 1854): The first reference genome for Thecostraca.</title>
        <authorList>
            <person name="Kim W."/>
        </authorList>
    </citation>
    <scope>NUCLEOTIDE SEQUENCE [LARGE SCALE GENOMIC DNA]</scope>
    <source>
        <strain evidence="4">SNU_AA5</strain>
        <tissue evidence="4">Soma without cirri and trophi</tissue>
    </source>
</reference>
<dbReference type="InterPro" id="IPR050750">
    <property type="entry name" value="C5-MTase"/>
</dbReference>
<keyword evidence="1 4" id="KW-0489">Methyltransferase</keyword>
<dbReference type="Pfam" id="PF00145">
    <property type="entry name" value="DNA_methylase"/>
    <property type="match status" value="1"/>
</dbReference>
<dbReference type="GO" id="GO:0008168">
    <property type="term" value="F:methyltransferase activity"/>
    <property type="evidence" value="ECO:0007669"/>
    <property type="project" value="UniProtKB-KW"/>
</dbReference>
<name>A0A6A4UUD6_AMPAM</name>
<dbReference type="EMBL" id="VIIS01002199">
    <property type="protein sequence ID" value="KAF0287327.1"/>
    <property type="molecule type" value="Genomic_DNA"/>
</dbReference>
<dbReference type="GO" id="GO:0005634">
    <property type="term" value="C:nucleus"/>
    <property type="evidence" value="ECO:0007669"/>
    <property type="project" value="TreeGrafter"/>
</dbReference>
<evidence type="ECO:0000313" key="5">
    <source>
        <dbReference type="Proteomes" id="UP000440578"/>
    </source>
</evidence>
<keyword evidence="2 4" id="KW-0808">Transferase</keyword>
<proteinExistence type="predicted"/>
<dbReference type="AlphaFoldDB" id="A0A6A4UUD6"/>
<gene>
    <name evidence="4" type="primary">TRDMT1_1</name>
    <name evidence="4" type="ORF">FJT64_014249</name>
</gene>
<keyword evidence="5" id="KW-1185">Reference proteome</keyword>
<dbReference type="Gene3D" id="3.40.50.150">
    <property type="entry name" value="Vaccinia Virus protein VP39"/>
    <property type="match status" value="1"/>
</dbReference>
<dbReference type="PANTHER" id="PTHR46098:SF1">
    <property type="entry name" value="TRNA (CYTOSINE(38)-C(5))-METHYLTRANSFERASE"/>
    <property type="match status" value="1"/>
</dbReference>
<sequence>MADGRARLPFHRLKQSTPNDLWNDVSVPAPNSTCCTCPPDCGVPLEVVAAVDINTTANSVYRHNFPSTRHLQRNIQSFSAAELDKLRPDVITMSPPCQPFSR</sequence>
<evidence type="ECO:0000256" key="1">
    <source>
        <dbReference type="ARBA" id="ARBA00022603"/>
    </source>
</evidence>
<dbReference type="SUPFAM" id="SSF53335">
    <property type="entry name" value="S-adenosyl-L-methionine-dependent methyltransferases"/>
    <property type="match status" value="1"/>
</dbReference>
<dbReference type="Proteomes" id="UP000440578">
    <property type="component" value="Unassembled WGS sequence"/>
</dbReference>
<dbReference type="GO" id="GO:0032259">
    <property type="term" value="P:methylation"/>
    <property type="evidence" value="ECO:0007669"/>
    <property type="project" value="UniProtKB-KW"/>
</dbReference>